<proteinExistence type="predicted"/>
<reference evidence="2" key="1">
    <citation type="submission" date="2022-03" db="EMBL/GenBank/DDBJ databases">
        <authorList>
            <person name="Sayadi A."/>
        </authorList>
    </citation>
    <scope>NUCLEOTIDE SEQUENCE</scope>
</reference>
<accession>A0A9P0L1Q7</accession>
<dbReference type="Proteomes" id="UP001152888">
    <property type="component" value="Unassembled WGS sequence"/>
</dbReference>
<protein>
    <submittedName>
        <fullName evidence="2">Uncharacterized protein</fullName>
    </submittedName>
</protein>
<sequence>MIEEPAPTSCVNEVTLTTEKNEISPKQASSSENGHCNDSNERGRLPGSRPDLSKKRRSEELSNDVLVS</sequence>
<keyword evidence="3" id="KW-1185">Reference proteome</keyword>
<evidence type="ECO:0000313" key="2">
    <source>
        <dbReference type="EMBL" id="CAH1988940.1"/>
    </source>
</evidence>
<evidence type="ECO:0000256" key="1">
    <source>
        <dbReference type="SAM" id="MobiDB-lite"/>
    </source>
</evidence>
<dbReference type="AlphaFoldDB" id="A0A9P0L1Q7"/>
<evidence type="ECO:0000313" key="3">
    <source>
        <dbReference type="Proteomes" id="UP001152888"/>
    </source>
</evidence>
<name>A0A9P0L1Q7_ACAOB</name>
<organism evidence="2 3">
    <name type="scientific">Acanthoscelides obtectus</name>
    <name type="common">Bean weevil</name>
    <name type="synonym">Bruchus obtectus</name>
    <dbReference type="NCBI Taxonomy" id="200917"/>
    <lineage>
        <taxon>Eukaryota</taxon>
        <taxon>Metazoa</taxon>
        <taxon>Ecdysozoa</taxon>
        <taxon>Arthropoda</taxon>
        <taxon>Hexapoda</taxon>
        <taxon>Insecta</taxon>
        <taxon>Pterygota</taxon>
        <taxon>Neoptera</taxon>
        <taxon>Endopterygota</taxon>
        <taxon>Coleoptera</taxon>
        <taxon>Polyphaga</taxon>
        <taxon>Cucujiformia</taxon>
        <taxon>Chrysomeloidea</taxon>
        <taxon>Chrysomelidae</taxon>
        <taxon>Bruchinae</taxon>
        <taxon>Bruchini</taxon>
        <taxon>Acanthoscelides</taxon>
    </lineage>
</organism>
<dbReference type="OrthoDB" id="6776939at2759"/>
<feature type="compositionally biased region" description="Polar residues" evidence="1">
    <location>
        <begin position="9"/>
        <end position="37"/>
    </location>
</feature>
<feature type="region of interest" description="Disordered" evidence="1">
    <location>
        <begin position="1"/>
        <end position="68"/>
    </location>
</feature>
<gene>
    <name evidence="2" type="ORF">ACAOBT_LOCUS18746</name>
</gene>
<comment type="caution">
    <text evidence="2">The sequence shown here is derived from an EMBL/GenBank/DDBJ whole genome shotgun (WGS) entry which is preliminary data.</text>
</comment>
<dbReference type="EMBL" id="CAKOFQ010007053">
    <property type="protein sequence ID" value="CAH1988940.1"/>
    <property type="molecule type" value="Genomic_DNA"/>
</dbReference>
<feature type="compositionally biased region" description="Basic and acidic residues" evidence="1">
    <location>
        <begin position="51"/>
        <end position="60"/>
    </location>
</feature>